<proteinExistence type="inferred from homology"/>
<protein>
    <submittedName>
        <fullName evidence="5">Indoleamine-dioxygenase</fullName>
    </submittedName>
</protein>
<dbReference type="GO" id="GO:0034354">
    <property type="term" value="P:'de novo' NAD+ biosynthetic process from L-tryptophan"/>
    <property type="evidence" value="ECO:0007669"/>
    <property type="project" value="TreeGrafter"/>
</dbReference>
<comment type="caution">
    <text evidence="5">The sequence shown here is derived from an EMBL/GenBank/DDBJ whole genome shotgun (WGS) entry which is preliminary data.</text>
</comment>
<dbReference type="InterPro" id="IPR037217">
    <property type="entry name" value="Trp/Indoleamine_2_3_dOase-like"/>
</dbReference>
<name>A0AAD9A0E1_9PEZI</name>
<keyword evidence="4" id="KW-0349">Heme</keyword>
<evidence type="ECO:0000256" key="1">
    <source>
        <dbReference type="ARBA" id="ARBA00007119"/>
    </source>
</evidence>
<feature type="binding site" description="proximal binding residue" evidence="4">
    <location>
        <position position="177"/>
    </location>
    <ligand>
        <name>heme b</name>
        <dbReference type="ChEBI" id="CHEBI:60344"/>
    </ligand>
    <ligandPart>
        <name>Fe</name>
        <dbReference type="ChEBI" id="CHEBI:18248"/>
    </ligandPart>
</feature>
<dbReference type="GO" id="GO:0046872">
    <property type="term" value="F:metal ion binding"/>
    <property type="evidence" value="ECO:0007669"/>
    <property type="project" value="UniProtKB-KW"/>
</dbReference>
<organism evidence="5 6">
    <name type="scientific">Colletotrichum chrysophilum</name>
    <dbReference type="NCBI Taxonomy" id="1836956"/>
    <lineage>
        <taxon>Eukaryota</taxon>
        <taxon>Fungi</taxon>
        <taxon>Dikarya</taxon>
        <taxon>Ascomycota</taxon>
        <taxon>Pezizomycotina</taxon>
        <taxon>Sordariomycetes</taxon>
        <taxon>Hypocreomycetidae</taxon>
        <taxon>Glomerellales</taxon>
        <taxon>Glomerellaceae</taxon>
        <taxon>Colletotrichum</taxon>
        <taxon>Colletotrichum gloeosporioides species complex</taxon>
    </lineage>
</organism>
<accession>A0AAD9A0E1</accession>
<dbReference type="GO" id="GO:0019441">
    <property type="term" value="P:L-tryptophan catabolic process to kynurenine"/>
    <property type="evidence" value="ECO:0007669"/>
    <property type="project" value="InterPro"/>
</dbReference>
<evidence type="ECO:0000256" key="3">
    <source>
        <dbReference type="ARBA" id="ARBA00023004"/>
    </source>
</evidence>
<sequence>MDSLETKDFLKAEDALAQIGKIIEKMNDILGRIHERCKPDVFYHRIRPFLRGSRGIPSLPRGVFYDKGDMKGEWRGYRGGSNGQSALFHFLDIVLGVRHKPFRSTTSLASGVGTSDDFFREMVEYMPRHHRRLLSSFATRENLRDLIMSTVGKPYYAGLWKAYRTATERLVELRNSHMRIVARYIIVPSRTDRNAEIGGDGLIGTGSTALIPFLRQSRNETFHAVEFDAV</sequence>
<keyword evidence="6" id="KW-1185">Reference proteome</keyword>
<evidence type="ECO:0000256" key="4">
    <source>
        <dbReference type="PIRSR" id="PIRSR600898-1"/>
    </source>
</evidence>
<dbReference type="EMBL" id="JAQOWY010000859">
    <property type="protein sequence ID" value="KAK1838300.1"/>
    <property type="molecule type" value="Genomic_DNA"/>
</dbReference>
<dbReference type="Proteomes" id="UP001243330">
    <property type="component" value="Unassembled WGS sequence"/>
</dbReference>
<dbReference type="GO" id="GO:0033754">
    <property type="term" value="F:indoleamine 2,3-dioxygenase activity"/>
    <property type="evidence" value="ECO:0007669"/>
    <property type="project" value="TreeGrafter"/>
</dbReference>
<dbReference type="SUPFAM" id="SSF140959">
    <property type="entry name" value="Indolic compounds 2,3-dioxygenase-like"/>
    <property type="match status" value="1"/>
</dbReference>
<evidence type="ECO:0000313" key="5">
    <source>
        <dbReference type="EMBL" id="KAK1838300.1"/>
    </source>
</evidence>
<evidence type="ECO:0000256" key="2">
    <source>
        <dbReference type="ARBA" id="ARBA00022723"/>
    </source>
</evidence>
<keyword evidence="3 4" id="KW-0408">Iron</keyword>
<gene>
    <name evidence="5" type="ORF">CCHR01_19077</name>
</gene>
<dbReference type="PANTHER" id="PTHR28657:SF5">
    <property type="entry name" value="INDOLEAMINE 2,3-DIOXYGENASE"/>
    <property type="match status" value="1"/>
</dbReference>
<dbReference type="GO" id="GO:0005737">
    <property type="term" value="C:cytoplasm"/>
    <property type="evidence" value="ECO:0007669"/>
    <property type="project" value="TreeGrafter"/>
</dbReference>
<dbReference type="PANTHER" id="PTHR28657">
    <property type="entry name" value="INDOLEAMINE 2,3-DIOXYGENASE"/>
    <property type="match status" value="1"/>
</dbReference>
<dbReference type="AlphaFoldDB" id="A0AAD9A0E1"/>
<dbReference type="Pfam" id="PF01231">
    <property type="entry name" value="IDO"/>
    <property type="match status" value="1"/>
</dbReference>
<reference evidence="5" key="1">
    <citation type="submission" date="2023-01" db="EMBL/GenBank/DDBJ databases">
        <title>Colletotrichum chrysophilum M932 genome sequence.</title>
        <authorList>
            <person name="Baroncelli R."/>
        </authorList>
    </citation>
    <scope>NUCLEOTIDE SEQUENCE</scope>
    <source>
        <strain evidence="5">M932</strain>
    </source>
</reference>
<dbReference type="InterPro" id="IPR000898">
    <property type="entry name" value="Indolamine_dOase"/>
</dbReference>
<evidence type="ECO:0000313" key="6">
    <source>
        <dbReference type="Proteomes" id="UP001243330"/>
    </source>
</evidence>
<keyword evidence="2 4" id="KW-0479">Metal-binding</keyword>
<dbReference type="GO" id="GO:0020037">
    <property type="term" value="F:heme binding"/>
    <property type="evidence" value="ECO:0007669"/>
    <property type="project" value="InterPro"/>
</dbReference>
<dbReference type="Gene3D" id="1.20.58.480">
    <property type="match status" value="1"/>
</dbReference>
<comment type="similarity">
    <text evidence="1">Belongs to the indoleamine 2,3-dioxygenase family.</text>
</comment>